<dbReference type="FunFam" id="3.60.40.10:FF:000016">
    <property type="entry name" value="Protein phosphatase 2C"/>
    <property type="match status" value="1"/>
</dbReference>
<sequence>MVSGQDLDSEISTPLLGTHPSGALVEYKHKRWTLFLLCTVIVTLDFGTFLSIAPQTQIMESIVCRKFHPGLFVDLPYGKFLSDNTPCKSVDVQGELALISGWKDTLDQIPGIILALPLGFLLDRIGRKPIAMLSMTGLLMEEIAIRIICLYSEAIPLRAIWFTPLFQLCGGGSQIASSVAFTIVTDIFPAEQRANIFFVLFAAVLLAEILATPLSAWLMSWSPWLPFLLGWLCEGCGLLAAILIPETLPKSLNESESESAEEERDCLVPPPSSSKRKGSLYSAGSHIMHLTAFIWGNVNTVAISIAFLAASVGGQALQLIIQYASKRYSWTMAKASFLISLKGMIDLVVLLLLLPTISHYLNRYLSPAVRDLRITQGSAAILAVGFGIMAVADHPVLFAFGVSILALGWGFYSTLRNVATTLVAESQIGTLNTTIALVQGIGSMIAGPLLASAFREGMTLGGTWMGLPYMMGAILFLLAGLAASSTSSEGEDDCCIYGVSAMQGWRISMEDAHAAVLDLHAKYTSPEETSTDPAKRLAFFGVYDGHGGDKVALFAGENVHKIVAKQDSFAKGDIEQALKDGFLATDRAILEDPKYEEEVSGCTAAVSVISKHKIWVANAGDSRSVLGVKGRAKPLSFDHKPQNEGEKARISAAGGFVDFGRVNGNLALSRAIGDFEFKKSPELAPEQQIVTAYPDVTVHELSDDDEFLVIACDGIWDCQSSQAVVEFVRRGIAAKQELYRISEFRGPGIRNQFEENPDDYDMENDRARGFSVRSGRIILLGDGTELVPDQNDEELFDQTEEDRDLPSQVQRELPDSARNEREGTPGPQSKTDATSKSEEGSSASTSESTVTPAGSSTSGAPEKSTS</sequence>
<evidence type="ECO:0000259" key="18">
    <source>
        <dbReference type="PROSITE" id="PS51746"/>
    </source>
</evidence>
<dbReference type="SUPFAM" id="SSF81606">
    <property type="entry name" value="PP2C-like"/>
    <property type="match status" value="1"/>
</dbReference>
<dbReference type="Gene3D" id="3.60.40.10">
    <property type="entry name" value="PPM-type phosphatase domain"/>
    <property type="match status" value="1"/>
</dbReference>
<comment type="subcellular location">
    <subcellularLocation>
        <location evidence="3">Membrane</location>
        <topology evidence="3">Multi-pass membrane protein</topology>
    </subcellularLocation>
</comment>
<dbReference type="InterPro" id="IPR005829">
    <property type="entry name" value="Sugar_transporter_CS"/>
</dbReference>
<dbReference type="SMART" id="SM00332">
    <property type="entry name" value="PP2Cc"/>
    <property type="match status" value="1"/>
</dbReference>
<dbReference type="InterPro" id="IPR000222">
    <property type="entry name" value="PP2C_BS"/>
</dbReference>
<dbReference type="EC" id="3.1.3.16" evidence="5"/>
<feature type="transmembrane region" description="Helical" evidence="17">
    <location>
        <begin position="466"/>
        <end position="485"/>
    </location>
</feature>
<dbReference type="VEuPathDB" id="FungiDB:AO090005001596"/>
<keyword evidence="10 17" id="KW-1133">Transmembrane helix</keyword>
<dbReference type="GO" id="GO:0016020">
    <property type="term" value="C:membrane"/>
    <property type="evidence" value="ECO:0007669"/>
    <property type="project" value="UniProtKB-SubCell"/>
</dbReference>
<evidence type="ECO:0000256" key="5">
    <source>
        <dbReference type="ARBA" id="ARBA00013081"/>
    </source>
</evidence>
<comment type="cofactor">
    <cofactor evidence="2">
        <name>Mg(2+)</name>
        <dbReference type="ChEBI" id="CHEBI:18420"/>
    </cofactor>
</comment>
<evidence type="ECO:0000256" key="9">
    <source>
        <dbReference type="ARBA" id="ARBA00022912"/>
    </source>
</evidence>
<dbReference type="GO" id="GO:0022857">
    <property type="term" value="F:transmembrane transporter activity"/>
    <property type="evidence" value="ECO:0007669"/>
    <property type="project" value="InterPro"/>
</dbReference>
<dbReference type="Gene3D" id="1.20.1250.20">
    <property type="entry name" value="MFS general substrate transporter like domains"/>
    <property type="match status" value="1"/>
</dbReference>
<feature type="domain" description="PPM-type phosphatase" evidence="18">
    <location>
        <begin position="496"/>
        <end position="866"/>
    </location>
</feature>
<feature type="compositionally biased region" description="Acidic residues" evidence="16">
    <location>
        <begin position="255"/>
        <end position="264"/>
    </location>
</feature>
<evidence type="ECO:0000256" key="15">
    <source>
        <dbReference type="RuleBase" id="RU003465"/>
    </source>
</evidence>
<feature type="transmembrane region" description="Helical" evidence="17">
    <location>
        <begin position="335"/>
        <end position="354"/>
    </location>
</feature>
<keyword evidence="12" id="KW-0464">Manganese</keyword>
<gene>
    <name evidence="19" type="ORF">OAory_01000460</name>
</gene>
<dbReference type="InterPro" id="IPR036259">
    <property type="entry name" value="MFS_trans_sf"/>
</dbReference>
<feature type="transmembrane region" description="Helical" evidence="17">
    <location>
        <begin position="301"/>
        <end position="323"/>
    </location>
</feature>
<dbReference type="GO" id="GO:0046872">
    <property type="term" value="F:metal ion binding"/>
    <property type="evidence" value="ECO:0007669"/>
    <property type="project" value="UniProtKB-KW"/>
</dbReference>
<evidence type="ECO:0000256" key="16">
    <source>
        <dbReference type="SAM" id="MobiDB-lite"/>
    </source>
</evidence>
<evidence type="ECO:0000256" key="6">
    <source>
        <dbReference type="ARBA" id="ARBA00022692"/>
    </source>
</evidence>
<feature type="region of interest" description="Disordered" evidence="16">
    <location>
        <begin position="254"/>
        <end position="274"/>
    </location>
</feature>
<feature type="region of interest" description="Disordered" evidence="16">
    <location>
        <begin position="797"/>
        <end position="866"/>
    </location>
</feature>
<comment type="caution">
    <text evidence="19">The sequence shown here is derived from an EMBL/GenBank/DDBJ whole genome shotgun (WGS) entry which is preliminary data.</text>
</comment>
<dbReference type="PROSITE" id="PS00216">
    <property type="entry name" value="SUGAR_TRANSPORT_1"/>
    <property type="match status" value="1"/>
</dbReference>
<dbReference type="CDD" id="cd06174">
    <property type="entry name" value="MFS"/>
    <property type="match status" value="1"/>
</dbReference>
<dbReference type="InterPro" id="IPR011701">
    <property type="entry name" value="MFS"/>
</dbReference>
<dbReference type="CDD" id="cd00143">
    <property type="entry name" value="PP2Cc"/>
    <property type="match status" value="1"/>
</dbReference>
<evidence type="ECO:0000256" key="11">
    <source>
        <dbReference type="ARBA" id="ARBA00023136"/>
    </source>
</evidence>
<feature type="compositionally biased region" description="Polar residues" evidence="16">
    <location>
        <begin position="850"/>
        <end position="866"/>
    </location>
</feature>
<dbReference type="Proteomes" id="UP000190312">
    <property type="component" value="Unassembled WGS sequence"/>
</dbReference>
<feature type="compositionally biased region" description="Basic and acidic residues" evidence="16">
    <location>
        <begin position="812"/>
        <end position="823"/>
    </location>
</feature>
<dbReference type="PANTHER" id="PTHR23507:SF1">
    <property type="entry name" value="FI18259P1-RELATED"/>
    <property type="match status" value="1"/>
</dbReference>
<proteinExistence type="inferred from homology"/>
<evidence type="ECO:0000256" key="8">
    <source>
        <dbReference type="ARBA" id="ARBA00022801"/>
    </source>
</evidence>
<evidence type="ECO:0000313" key="20">
    <source>
        <dbReference type="Proteomes" id="UP000190312"/>
    </source>
</evidence>
<feature type="compositionally biased region" description="Low complexity" evidence="16">
    <location>
        <begin position="840"/>
        <end position="849"/>
    </location>
</feature>
<keyword evidence="11 17" id="KW-0472">Membrane</keyword>
<dbReference type="InterPro" id="IPR001932">
    <property type="entry name" value="PPM-type_phosphatase-like_dom"/>
</dbReference>
<dbReference type="AlphaFoldDB" id="A0A1S9DTD2"/>
<dbReference type="EMBL" id="MKZY01000002">
    <property type="protein sequence ID" value="OOO12297.1"/>
    <property type="molecule type" value="Genomic_DNA"/>
</dbReference>
<comment type="catalytic activity">
    <reaction evidence="13">
        <text>O-phospho-L-threonyl-[protein] + H2O = L-threonyl-[protein] + phosphate</text>
        <dbReference type="Rhea" id="RHEA:47004"/>
        <dbReference type="Rhea" id="RHEA-COMP:11060"/>
        <dbReference type="Rhea" id="RHEA-COMP:11605"/>
        <dbReference type="ChEBI" id="CHEBI:15377"/>
        <dbReference type="ChEBI" id="CHEBI:30013"/>
        <dbReference type="ChEBI" id="CHEBI:43474"/>
        <dbReference type="ChEBI" id="CHEBI:61977"/>
        <dbReference type="EC" id="3.1.3.16"/>
    </reaction>
    <physiologicalReaction direction="left-to-right" evidence="13">
        <dbReference type="Rhea" id="RHEA:47005"/>
    </physiologicalReaction>
</comment>
<evidence type="ECO:0000256" key="1">
    <source>
        <dbReference type="ARBA" id="ARBA00001936"/>
    </source>
</evidence>
<dbReference type="PROSITE" id="PS51746">
    <property type="entry name" value="PPM_2"/>
    <property type="match status" value="1"/>
</dbReference>
<comment type="cofactor">
    <cofactor evidence="1">
        <name>Mn(2+)</name>
        <dbReference type="ChEBI" id="CHEBI:29035"/>
    </cofactor>
</comment>
<dbReference type="Pfam" id="PF07690">
    <property type="entry name" value="MFS_1"/>
    <property type="match status" value="1"/>
</dbReference>
<dbReference type="OrthoDB" id="194139at2759"/>
<evidence type="ECO:0000256" key="7">
    <source>
        <dbReference type="ARBA" id="ARBA00022723"/>
    </source>
</evidence>
<feature type="transmembrane region" description="Helical" evidence="17">
    <location>
        <begin position="435"/>
        <end position="454"/>
    </location>
</feature>
<evidence type="ECO:0000256" key="17">
    <source>
        <dbReference type="SAM" id="Phobius"/>
    </source>
</evidence>
<evidence type="ECO:0000256" key="13">
    <source>
        <dbReference type="ARBA" id="ARBA00048832"/>
    </source>
</evidence>
<dbReference type="Pfam" id="PF00481">
    <property type="entry name" value="PP2C"/>
    <property type="match status" value="1"/>
</dbReference>
<name>A0A1S9DTD2_ASPOZ</name>
<dbReference type="VEuPathDB" id="FungiDB:AO090005001595"/>
<feature type="transmembrane region" description="Helical" evidence="17">
    <location>
        <begin position="32"/>
        <end position="52"/>
    </location>
</feature>
<dbReference type="PANTHER" id="PTHR23507">
    <property type="entry name" value="ZGC:174356"/>
    <property type="match status" value="1"/>
</dbReference>
<evidence type="ECO:0000256" key="10">
    <source>
        <dbReference type="ARBA" id="ARBA00022989"/>
    </source>
</evidence>
<dbReference type="GO" id="GO:0004722">
    <property type="term" value="F:protein serine/threonine phosphatase activity"/>
    <property type="evidence" value="ECO:0007669"/>
    <property type="project" value="UniProtKB-EC"/>
</dbReference>
<feature type="transmembrane region" description="Helical" evidence="17">
    <location>
        <begin position="196"/>
        <end position="218"/>
    </location>
</feature>
<evidence type="ECO:0000256" key="4">
    <source>
        <dbReference type="ARBA" id="ARBA00006702"/>
    </source>
</evidence>
<keyword evidence="9 15" id="KW-0904">Protein phosphatase</keyword>
<evidence type="ECO:0000256" key="14">
    <source>
        <dbReference type="ARBA" id="ARBA00074087"/>
    </source>
</evidence>
<accession>A0A1S9DTD2</accession>
<evidence type="ECO:0000256" key="2">
    <source>
        <dbReference type="ARBA" id="ARBA00001946"/>
    </source>
</evidence>
<evidence type="ECO:0000313" key="19">
    <source>
        <dbReference type="EMBL" id="OOO12297.1"/>
    </source>
</evidence>
<keyword evidence="6 17" id="KW-0812">Transmembrane</keyword>
<organism evidence="19 20">
    <name type="scientific">Aspergillus oryzae</name>
    <name type="common">Yellow koji mold</name>
    <dbReference type="NCBI Taxonomy" id="5062"/>
    <lineage>
        <taxon>Eukaryota</taxon>
        <taxon>Fungi</taxon>
        <taxon>Dikarya</taxon>
        <taxon>Ascomycota</taxon>
        <taxon>Pezizomycotina</taxon>
        <taxon>Eurotiomycetes</taxon>
        <taxon>Eurotiomycetidae</taxon>
        <taxon>Eurotiales</taxon>
        <taxon>Aspergillaceae</taxon>
        <taxon>Aspergillus</taxon>
        <taxon>Aspergillus subgen. Circumdati</taxon>
    </lineage>
</organism>
<feature type="transmembrane region" description="Helical" evidence="17">
    <location>
        <begin position="397"/>
        <end position="415"/>
    </location>
</feature>
<dbReference type="eggNOG" id="ENOG502RX8M">
    <property type="taxonomic scope" value="Eukaryota"/>
</dbReference>
<reference evidence="19 20" key="1">
    <citation type="submission" date="2016-10" db="EMBL/GenBank/DDBJ databases">
        <title>Genome sequencing of Aspergillus oryzae BCC7051.</title>
        <authorList>
            <person name="Thammarongtham C."/>
            <person name="Vorapreeda T."/>
            <person name="Nookaew I."/>
            <person name="Srisuk T."/>
            <person name="Land M."/>
            <person name="Jeennor S."/>
            <person name="Laoteng K."/>
        </authorList>
    </citation>
    <scope>NUCLEOTIDE SEQUENCE [LARGE SCALE GENOMIC DNA]</scope>
    <source>
        <strain evidence="19 20">BCC7051</strain>
    </source>
</reference>
<keyword evidence="7" id="KW-0479">Metal-binding</keyword>
<dbReference type="InterPro" id="IPR036457">
    <property type="entry name" value="PPM-type-like_dom_sf"/>
</dbReference>
<feature type="transmembrane region" description="Helical" evidence="17">
    <location>
        <begin position="374"/>
        <end position="392"/>
    </location>
</feature>
<dbReference type="PROSITE" id="PS01032">
    <property type="entry name" value="PPM_1"/>
    <property type="match status" value="1"/>
</dbReference>
<comment type="similarity">
    <text evidence="4 15">Belongs to the PP2C family.</text>
</comment>
<dbReference type="SUPFAM" id="SSF103473">
    <property type="entry name" value="MFS general substrate transporter"/>
    <property type="match status" value="1"/>
</dbReference>
<evidence type="ECO:0000256" key="3">
    <source>
        <dbReference type="ARBA" id="ARBA00004141"/>
    </source>
</evidence>
<evidence type="ECO:0000256" key="12">
    <source>
        <dbReference type="ARBA" id="ARBA00023211"/>
    </source>
</evidence>
<protein>
    <recommendedName>
        <fullName evidence="14">Protein phosphatase 2C homolog 2</fullName>
        <ecNumber evidence="5">3.1.3.16</ecNumber>
    </recommendedName>
</protein>
<keyword evidence="8 15" id="KW-0378">Hydrolase</keyword>